<dbReference type="GO" id="GO:0000139">
    <property type="term" value="C:Golgi membrane"/>
    <property type="evidence" value="ECO:0007669"/>
    <property type="project" value="UniProtKB-SubCell"/>
</dbReference>
<evidence type="ECO:0000256" key="16">
    <source>
        <dbReference type="ARBA" id="ARBA00049421"/>
    </source>
</evidence>
<keyword evidence="6 17" id="KW-0812">Transmembrane</keyword>
<evidence type="ECO:0000256" key="14">
    <source>
        <dbReference type="ARBA" id="ARBA00038949"/>
    </source>
</evidence>
<gene>
    <name evidence="18" type="ORF">V9T40_011256</name>
</gene>
<comment type="subcellular location">
    <subcellularLocation>
        <location evidence="1 17">Golgi apparatus membrane</location>
        <topology evidence="1 17">Single-pass type II membrane protein</topology>
    </subcellularLocation>
</comment>
<evidence type="ECO:0000256" key="5">
    <source>
        <dbReference type="ARBA" id="ARBA00022679"/>
    </source>
</evidence>
<proteinExistence type="inferred from homology"/>
<dbReference type="InterPro" id="IPR004139">
    <property type="entry name" value="Glyco_trans_13"/>
</dbReference>
<feature type="transmembrane region" description="Helical" evidence="17">
    <location>
        <begin position="12"/>
        <end position="31"/>
    </location>
</feature>
<keyword evidence="5" id="KW-0808">Transferase</keyword>
<evidence type="ECO:0000313" key="19">
    <source>
        <dbReference type="Proteomes" id="UP001367676"/>
    </source>
</evidence>
<protein>
    <recommendedName>
        <fullName evidence="14 17">Alpha-1,3-mannosyl-glycoprotein 2-beta-N-acetylglucosaminyltransferase</fullName>
        <shortName evidence="17">GNT-I</shortName>
        <shortName evidence="17">GlcNAc-T I</shortName>
        <ecNumber evidence="14 17">2.4.1.101</ecNumber>
    </recommendedName>
    <alternativeName>
        <fullName evidence="15 17">N-glycosyl-oligosaccharide-glycoprotein N-acetylglucosaminyltransferase I</fullName>
    </alternativeName>
</protein>
<evidence type="ECO:0000256" key="17">
    <source>
        <dbReference type="RuleBase" id="RU368119"/>
    </source>
</evidence>
<evidence type="ECO:0000313" key="18">
    <source>
        <dbReference type="EMBL" id="KAK7574065.1"/>
    </source>
</evidence>
<evidence type="ECO:0000256" key="12">
    <source>
        <dbReference type="ARBA" id="ARBA00023211"/>
    </source>
</evidence>
<dbReference type="Proteomes" id="UP001367676">
    <property type="component" value="Unassembled WGS sequence"/>
</dbReference>
<keyword evidence="7 17" id="KW-0479">Metal-binding</keyword>
<dbReference type="EC" id="2.4.1.101" evidence="14 17"/>
<evidence type="ECO:0000256" key="11">
    <source>
        <dbReference type="ARBA" id="ARBA00023136"/>
    </source>
</evidence>
<dbReference type="InterPro" id="IPR052261">
    <property type="entry name" value="Glycosyltransferase_13"/>
</dbReference>
<evidence type="ECO:0000256" key="9">
    <source>
        <dbReference type="ARBA" id="ARBA00022989"/>
    </source>
</evidence>
<keyword evidence="8 17" id="KW-0735">Signal-anchor</keyword>
<evidence type="ECO:0000256" key="2">
    <source>
        <dbReference type="ARBA" id="ARBA00004922"/>
    </source>
</evidence>
<reference evidence="18 19" key="1">
    <citation type="submission" date="2024-03" db="EMBL/GenBank/DDBJ databases">
        <title>Adaptation during the transition from Ophiocordyceps entomopathogen to insect associate is accompanied by gene loss and intensified selection.</title>
        <authorList>
            <person name="Ward C.M."/>
            <person name="Onetto C.A."/>
            <person name="Borneman A.R."/>
        </authorList>
    </citation>
    <scope>NUCLEOTIDE SEQUENCE [LARGE SCALE GENOMIC DNA]</scope>
    <source>
        <strain evidence="18">AWRI1</strain>
        <tissue evidence="18">Single Adult Female</tissue>
    </source>
</reference>
<keyword evidence="4 17" id="KW-0328">Glycosyltransferase</keyword>
<evidence type="ECO:0000256" key="13">
    <source>
        <dbReference type="ARBA" id="ARBA00037706"/>
    </source>
</evidence>
<accession>A0AAN9T5Q4</accession>
<keyword evidence="9 17" id="KW-1133">Transmembrane helix</keyword>
<keyword evidence="12 17" id="KW-0464">Manganese</keyword>
<dbReference type="EMBL" id="JBBCAQ010000037">
    <property type="protein sequence ID" value="KAK7574065.1"/>
    <property type="molecule type" value="Genomic_DNA"/>
</dbReference>
<evidence type="ECO:0000256" key="7">
    <source>
        <dbReference type="ARBA" id="ARBA00022723"/>
    </source>
</evidence>
<dbReference type="InterPro" id="IPR029044">
    <property type="entry name" value="Nucleotide-diphossugar_trans"/>
</dbReference>
<evidence type="ECO:0000256" key="1">
    <source>
        <dbReference type="ARBA" id="ARBA00004323"/>
    </source>
</evidence>
<name>A0AAN9T5Q4_9HEMI</name>
<evidence type="ECO:0000256" key="15">
    <source>
        <dbReference type="ARBA" id="ARBA00041712"/>
    </source>
</evidence>
<dbReference type="Gene3D" id="3.10.180.20">
    <property type="entry name" value="N-Acetylglucosaminyltransferase I, Domain 2"/>
    <property type="match status" value="1"/>
</dbReference>
<dbReference type="FunFam" id="3.90.550.10:FF:000252">
    <property type="entry name" value="Protein O-linked-mannose beta-1,2-N-acetylglucosaminyltransferase 1"/>
    <property type="match status" value="1"/>
</dbReference>
<comment type="caution">
    <text evidence="18">The sequence shown here is derived from an EMBL/GenBank/DDBJ whole genome shotgun (WGS) entry which is preliminary data.</text>
</comment>
<comment type="pathway">
    <text evidence="2 17">Protein modification; protein glycosylation.</text>
</comment>
<dbReference type="GO" id="GO:0003827">
    <property type="term" value="F:alpha-1,3-mannosylglycoprotein 2-beta-N-acetylglucosaminyltransferase activity"/>
    <property type="evidence" value="ECO:0007669"/>
    <property type="project" value="UniProtKB-UniRule"/>
</dbReference>
<keyword evidence="10 17" id="KW-0333">Golgi apparatus</keyword>
<evidence type="ECO:0000256" key="10">
    <source>
        <dbReference type="ARBA" id="ARBA00023034"/>
    </source>
</evidence>
<keyword evidence="19" id="KW-1185">Reference proteome</keyword>
<evidence type="ECO:0000256" key="3">
    <source>
        <dbReference type="ARBA" id="ARBA00006492"/>
    </source>
</evidence>
<keyword evidence="11 17" id="KW-0472">Membrane</keyword>
<sequence>MNRRVKEFCTIYIVVIIVICVFYCIGFFFLFKDDSHNEIALPFLKEKNNNIQQFTTPTPIYFQLQIPAPLTPTPITTPSPQFPPSYPRINRNSDSIAILLMSCNLLTISKTLDLLVQYRPSKQQFPILVAQGCDSNSAIKLTRSFKEVHFVFHKDWNSLLSPFEQENQEKDYAKQYQKILDLTFNYYGFQAAVVLRDDLLVSPDFYEYFSATLPILQADPTLWCVSAWNDNGKLELVDINATDLLHRTDSFPGMAWMLTKSIWLELESKWPNINLETWIREPAQRRERSCIRPELSRTKPSSWVGVIGDSLFDTYFQFIYLSEVKINFTSQNLSYLKKEHFDSKLVEAVQNSTIASYQELMDGKVRCNGSIQIQYDGQKELQNISKSFGLMDNFINEILPTSYQGVLTFMYKMKRVYLVPKQGSLGLKLVDDRIESAVQNTSNFTNFKTKTKEEG</sequence>
<dbReference type="Pfam" id="PF03071">
    <property type="entry name" value="GNT-I"/>
    <property type="match status" value="1"/>
</dbReference>
<evidence type="ECO:0000256" key="8">
    <source>
        <dbReference type="ARBA" id="ARBA00022968"/>
    </source>
</evidence>
<comment type="similarity">
    <text evidence="3 17">Belongs to the glycosyltransferase 13 family.</text>
</comment>
<dbReference type="PANTHER" id="PTHR10468">
    <property type="entry name" value="PROTEIN O-LINKED-MANNOSE BETA-1,2-N-ACETYLGLUCOSAMINYLTRANSFERASE 1/ALPHA-1,3-MANNOSYL-GLYCOPROTEIN 2-BETA-N-ACETYLGLUCOSAMINYLTRANSFERASE"/>
    <property type="match status" value="1"/>
</dbReference>
<dbReference type="SUPFAM" id="SSF53448">
    <property type="entry name" value="Nucleotide-diphospho-sugar transferases"/>
    <property type="match status" value="1"/>
</dbReference>
<dbReference type="GO" id="GO:0030145">
    <property type="term" value="F:manganese ion binding"/>
    <property type="evidence" value="ECO:0007669"/>
    <property type="project" value="UniProtKB-UniRule"/>
</dbReference>
<evidence type="ECO:0000256" key="6">
    <source>
        <dbReference type="ARBA" id="ARBA00022692"/>
    </source>
</evidence>
<dbReference type="Gene3D" id="3.90.550.10">
    <property type="entry name" value="Spore Coat Polysaccharide Biosynthesis Protein SpsA, Chain A"/>
    <property type="match status" value="1"/>
</dbReference>
<dbReference type="GO" id="GO:0006487">
    <property type="term" value="P:protein N-linked glycosylation"/>
    <property type="evidence" value="ECO:0007669"/>
    <property type="project" value="TreeGrafter"/>
</dbReference>
<evidence type="ECO:0000256" key="4">
    <source>
        <dbReference type="ARBA" id="ARBA00022676"/>
    </source>
</evidence>
<comment type="cofactor">
    <cofactor evidence="17">
        <name>Mn(2+)</name>
        <dbReference type="ChEBI" id="CHEBI:29035"/>
    </cofactor>
    <text evidence="17">The cofactor is mostly bound to the substrate.</text>
</comment>
<comment type="catalytic activity">
    <reaction evidence="16 17">
        <text>N(4)-(alpha-D-Man-(1-&gt;3)-[alpha-D-Man-(1-&gt;3)-[alpha-D-Man-(1-&gt;6)]-alpha-D-Man-(1-&gt;6)]-beta-D-Man-(1-&gt;4)-beta-D-GlcNAc-(1-&gt;4)-beta-D-GlcNAc)-L-asparaginyl-[protein] (N-glucan mannose isomer 5A1,2) + UDP-N-acetyl-alpha-D-glucosamine = N(4)-{beta-D-GlcNAc-(1-&gt;2)-alpha-D-Man-(1-&gt;3)-[alpha-D-Man-(1-&gt;3)-[alpha-D-Man-(1-&gt;6)]-alpha-D-Man-(1-&gt;6)]-beta-D-Man-(1-&gt;4)-beta-D-GlcNAc-(1-&gt;4)-beta-D-GlcNAc}-L-asparaginyl-[protein] + UDP + H(+)</text>
        <dbReference type="Rhea" id="RHEA:11456"/>
        <dbReference type="Rhea" id="RHEA-COMP:14367"/>
        <dbReference type="Rhea" id="RHEA-COMP:14368"/>
        <dbReference type="ChEBI" id="CHEBI:15378"/>
        <dbReference type="ChEBI" id="CHEBI:57705"/>
        <dbReference type="ChEBI" id="CHEBI:58223"/>
        <dbReference type="ChEBI" id="CHEBI:59087"/>
        <dbReference type="ChEBI" id="CHEBI:60625"/>
        <dbReference type="EC" id="2.4.1.101"/>
    </reaction>
</comment>
<organism evidence="18 19">
    <name type="scientific">Parthenolecanium corni</name>
    <dbReference type="NCBI Taxonomy" id="536013"/>
    <lineage>
        <taxon>Eukaryota</taxon>
        <taxon>Metazoa</taxon>
        <taxon>Ecdysozoa</taxon>
        <taxon>Arthropoda</taxon>
        <taxon>Hexapoda</taxon>
        <taxon>Insecta</taxon>
        <taxon>Pterygota</taxon>
        <taxon>Neoptera</taxon>
        <taxon>Paraneoptera</taxon>
        <taxon>Hemiptera</taxon>
        <taxon>Sternorrhyncha</taxon>
        <taxon>Coccoidea</taxon>
        <taxon>Coccidae</taxon>
        <taxon>Parthenolecanium</taxon>
    </lineage>
</organism>
<dbReference type="PANTHER" id="PTHR10468:SF0">
    <property type="entry name" value="ALPHA-1,3-MANNOSYL-GLYCOPROTEIN 2-BETA-N-ACETYLGLUCOSAMINYLTRANSFERASE"/>
    <property type="match status" value="1"/>
</dbReference>
<comment type="function">
    <text evidence="13 17">Initiates complex N-linked carbohydrate formation. Essential for the conversion of high-mannose to hybrid and complex N-glycans.</text>
</comment>
<dbReference type="AlphaFoldDB" id="A0AAN9T5Q4"/>